<organism evidence="4 5">
    <name type="scientific">Pedobacter cryoconitis</name>
    <dbReference type="NCBI Taxonomy" id="188932"/>
    <lineage>
        <taxon>Bacteria</taxon>
        <taxon>Pseudomonadati</taxon>
        <taxon>Bacteroidota</taxon>
        <taxon>Sphingobacteriia</taxon>
        <taxon>Sphingobacteriales</taxon>
        <taxon>Sphingobacteriaceae</taxon>
        <taxon>Pedobacter</taxon>
    </lineage>
</organism>
<dbReference type="Pfam" id="PF06580">
    <property type="entry name" value="His_kinase"/>
    <property type="match status" value="1"/>
</dbReference>
<feature type="domain" description="Signal transduction histidine kinase internal region" evidence="3">
    <location>
        <begin position="167"/>
        <end position="244"/>
    </location>
</feature>
<keyword evidence="4" id="KW-0808">Transferase</keyword>
<dbReference type="PANTHER" id="PTHR34220">
    <property type="entry name" value="SENSOR HISTIDINE KINASE YPDA"/>
    <property type="match status" value="1"/>
</dbReference>
<dbReference type="PANTHER" id="PTHR34220:SF7">
    <property type="entry name" value="SENSOR HISTIDINE KINASE YPDA"/>
    <property type="match status" value="1"/>
</dbReference>
<dbReference type="InterPro" id="IPR010559">
    <property type="entry name" value="Sig_transdc_His_kin_internal"/>
</dbReference>
<feature type="transmembrane region" description="Helical" evidence="2">
    <location>
        <begin position="123"/>
        <end position="141"/>
    </location>
</feature>
<feature type="transmembrane region" description="Helical" evidence="2">
    <location>
        <begin position="78"/>
        <end position="103"/>
    </location>
</feature>
<keyword evidence="4" id="KW-0418">Kinase</keyword>
<evidence type="ECO:0000259" key="3">
    <source>
        <dbReference type="Pfam" id="PF06580"/>
    </source>
</evidence>
<keyword evidence="1" id="KW-0175">Coiled coil</keyword>
<name>A0A7W8ZS20_9SPHI</name>
<protein>
    <submittedName>
        <fullName evidence="4">Sensor histidine kinase YesM</fullName>
    </submittedName>
</protein>
<dbReference type="AlphaFoldDB" id="A0A7W8ZS20"/>
<evidence type="ECO:0000256" key="1">
    <source>
        <dbReference type="SAM" id="Coils"/>
    </source>
</evidence>
<comment type="caution">
    <text evidence="4">The sequence shown here is derived from an EMBL/GenBank/DDBJ whole genome shotgun (WGS) entry which is preliminary data.</text>
</comment>
<keyword evidence="2" id="KW-0812">Transmembrane</keyword>
<evidence type="ECO:0000313" key="4">
    <source>
        <dbReference type="EMBL" id="MBB5639139.1"/>
    </source>
</evidence>
<gene>
    <name evidence="4" type="ORF">HDE68_005080</name>
</gene>
<dbReference type="GO" id="GO:0000155">
    <property type="term" value="F:phosphorelay sensor kinase activity"/>
    <property type="evidence" value="ECO:0007669"/>
    <property type="project" value="InterPro"/>
</dbReference>
<feature type="transmembrane region" description="Helical" evidence="2">
    <location>
        <begin position="44"/>
        <end position="66"/>
    </location>
</feature>
<feature type="transmembrane region" description="Helical" evidence="2">
    <location>
        <begin position="20"/>
        <end position="38"/>
    </location>
</feature>
<evidence type="ECO:0000313" key="5">
    <source>
        <dbReference type="Proteomes" id="UP000537204"/>
    </source>
</evidence>
<reference evidence="4 5" key="1">
    <citation type="submission" date="2020-08" db="EMBL/GenBank/DDBJ databases">
        <title>Genomic Encyclopedia of Type Strains, Phase IV (KMG-V): Genome sequencing to study the core and pangenomes of soil and plant-associated prokaryotes.</title>
        <authorList>
            <person name="Whitman W."/>
        </authorList>
    </citation>
    <scope>NUCLEOTIDE SEQUENCE [LARGE SCALE GENOMIC DNA]</scope>
    <source>
        <strain evidence="4 5">S3M1</strain>
    </source>
</reference>
<proteinExistence type="predicted"/>
<sequence length="354" mass="41513">MGKLLYKDWLKPKKSVQIHLICWCIFIIYEVSILKLMALDYQPFFFYVLYYTLNICLFYFHSLILLKRGTTNTRNDFWRLPLFFLAELLVYFLISITISYGLSSLENELFYKKFLTTRVIAGSVWRGIYFILYASAYYLLFSYNDKKRKELTQTIENEQLKNEVLRAEQDFLRAQINPHLLFNTLSFIKYAAKKKPEEANEAIMRLSGIMGFALENNSQTILVSKELEQVENIIKLNQLRFNHTLHINYIISLANDQATIIPIILLTLVENIFKHGNLLDKDYPAEIRVESTDELLIIRTSNLPNYDMSVESGKKGLANISSRLEQFYKNNYKFSHGLTGRLFEIALVINLKGY</sequence>
<dbReference type="EMBL" id="JACHCE010000012">
    <property type="protein sequence ID" value="MBB5639139.1"/>
    <property type="molecule type" value="Genomic_DNA"/>
</dbReference>
<dbReference type="Proteomes" id="UP000537204">
    <property type="component" value="Unassembled WGS sequence"/>
</dbReference>
<accession>A0A7W8ZS20</accession>
<keyword evidence="2" id="KW-0472">Membrane</keyword>
<dbReference type="RefSeq" id="WP_183885121.1">
    <property type="nucleotide sequence ID" value="NZ_JACHCE010000012.1"/>
</dbReference>
<dbReference type="GO" id="GO:0016020">
    <property type="term" value="C:membrane"/>
    <property type="evidence" value="ECO:0007669"/>
    <property type="project" value="InterPro"/>
</dbReference>
<dbReference type="InterPro" id="IPR050640">
    <property type="entry name" value="Bact_2-comp_sensor_kinase"/>
</dbReference>
<evidence type="ECO:0000256" key="2">
    <source>
        <dbReference type="SAM" id="Phobius"/>
    </source>
</evidence>
<feature type="coiled-coil region" evidence="1">
    <location>
        <begin position="148"/>
        <end position="177"/>
    </location>
</feature>
<keyword evidence="2" id="KW-1133">Transmembrane helix</keyword>